<dbReference type="Proteomes" id="UP000784294">
    <property type="component" value="Unassembled WGS sequence"/>
</dbReference>
<reference evidence="1" key="1">
    <citation type="submission" date="2018-11" db="EMBL/GenBank/DDBJ databases">
        <authorList>
            <consortium name="Pathogen Informatics"/>
        </authorList>
    </citation>
    <scope>NUCLEOTIDE SEQUENCE</scope>
</reference>
<gene>
    <name evidence="1" type="ORF">PXEA_LOCUS25413</name>
</gene>
<comment type="caution">
    <text evidence="1">The sequence shown here is derived from an EMBL/GenBank/DDBJ whole genome shotgun (WGS) entry which is preliminary data.</text>
</comment>
<name>A0A448XA19_9PLAT</name>
<dbReference type="AlphaFoldDB" id="A0A448XA19"/>
<evidence type="ECO:0000313" key="1">
    <source>
        <dbReference type="EMBL" id="VEL31973.1"/>
    </source>
</evidence>
<sequence>MANRPTSESGSLLFGHRQASCEEVAISARLGSASRPFDGALWRLVLVAAAGGRGRGRCQLFEAAKQKWARAGHHHGRAGLVGN</sequence>
<evidence type="ECO:0000313" key="2">
    <source>
        <dbReference type="Proteomes" id="UP000784294"/>
    </source>
</evidence>
<keyword evidence="2" id="KW-1185">Reference proteome</keyword>
<protein>
    <submittedName>
        <fullName evidence="1">Uncharacterized protein</fullName>
    </submittedName>
</protein>
<accession>A0A448XA19</accession>
<organism evidence="1 2">
    <name type="scientific">Protopolystoma xenopodis</name>
    <dbReference type="NCBI Taxonomy" id="117903"/>
    <lineage>
        <taxon>Eukaryota</taxon>
        <taxon>Metazoa</taxon>
        <taxon>Spiralia</taxon>
        <taxon>Lophotrochozoa</taxon>
        <taxon>Platyhelminthes</taxon>
        <taxon>Monogenea</taxon>
        <taxon>Polyopisthocotylea</taxon>
        <taxon>Polystomatidea</taxon>
        <taxon>Polystomatidae</taxon>
        <taxon>Protopolystoma</taxon>
    </lineage>
</organism>
<dbReference type="EMBL" id="CAAALY010128702">
    <property type="protein sequence ID" value="VEL31973.1"/>
    <property type="molecule type" value="Genomic_DNA"/>
</dbReference>
<proteinExistence type="predicted"/>